<sequence length="69" mass="7338">MAMISATLVALGWRGSTDSEWLGWVRKKAAEAKRSGLGSQGLTTRALGGRLVVGLPSLARWRQGRTGEA</sequence>
<accession>A0A8T3B778</accession>
<gene>
    <name evidence="1" type="ORF">KFK09_017374</name>
</gene>
<proteinExistence type="predicted"/>
<dbReference type="EMBL" id="JAGYWB010000012">
    <property type="protein sequence ID" value="KAI0502425.1"/>
    <property type="molecule type" value="Genomic_DNA"/>
</dbReference>
<reference evidence="1" key="1">
    <citation type="journal article" date="2022" name="Front. Genet.">
        <title>Chromosome-Scale Assembly of the Dendrobium nobile Genome Provides Insights Into the Molecular Mechanism of the Biosynthesis of the Medicinal Active Ingredient of Dendrobium.</title>
        <authorList>
            <person name="Xu Q."/>
            <person name="Niu S.-C."/>
            <person name="Li K.-L."/>
            <person name="Zheng P.-J."/>
            <person name="Zhang X.-J."/>
            <person name="Jia Y."/>
            <person name="Liu Y."/>
            <person name="Niu Y.-X."/>
            <person name="Yu L.-H."/>
            <person name="Chen D.-F."/>
            <person name="Zhang G.-Q."/>
        </authorList>
    </citation>
    <scope>NUCLEOTIDE SEQUENCE</scope>
    <source>
        <tissue evidence="1">Leaf</tissue>
    </source>
</reference>
<name>A0A8T3B778_DENNO</name>
<dbReference type="Proteomes" id="UP000829196">
    <property type="component" value="Unassembled WGS sequence"/>
</dbReference>
<dbReference type="SMR" id="A0A8T3B778"/>
<protein>
    <submittedName>
        <fullName evidence="1">Uncharacterized protein</fullName>
    </submittedName>
</protein>
<evidence type="ECO:0000313" key="1">
    <source>
        <dbReference type="EMBL" id="KAI0502425.1"/>
    </source>
</evidence>
<organism evidence="1 2">
    <name type="scientific">Dendrobium nobile</name>
    <name type="common">Orchid</name>
    <dbReference type="NCBI Taxonomy" id="94219"/>
    <lineage>
        <taxon>Eukaryota</taxon>
        <taxon>Viridiplantae</taxon>
        <taxon>Streptophyta</taxon>
        <taxon>Embryophyta</taxon>
        <taxon>Tracheophyta</taxon>
        <taxon>Spermatophyta</taxon>
        <taxon>Magnoliopsida</taxon>
        <taxon>Liliopsida</taxon>
        <taxon>Asparagales</taxon>
        <taxon>Orchidaceae</taxon>
        <taxon>Epidendroideae</taxon>
        <taxon>Malaxideae</taxon>
        <taxon>Dendrobiinae</taxon>
        <taxon>Dendrobium</taxon>
    </lineage>
</organism>
<comment type="caution">
    <text evidence="1">The sequence shown here is derived from an EMBL/GenBank/DDBJ whole genome shotgun (WGS) entry which is preliminary data.</text>
</comment>
<keyword evidence="2" id="KW-1185">Reference proteome</keyword>
<dbReference type="AlphaFoldDB" id="A0A8T3B778"/>
<evidence type="ECO:0000313" key="2">
    <source>
        <dbReference type="Proteomes" id="UP000829196"/>
    </source>
</evidence>